<evidence type="ECO:0000256" key="3">
    <source>
        <dbReference type="ARBA" id="ARBA00022723"/>
    </source>
</evidence>
<dbReference type="KEGG" id="clx:CLAN_0932"/>
<organism evidence="9 10">
    <name type="scientific">Campylobacter lanienae NCTC 13004</name>
    <dbReference type="NCBI Taxonomy" id="1031753"/>
    <lineage>
        <taxon>Bacteria</taxon>
        <taxon>Pseudomonadati</taxon>
        <taxon>Campylobacterota</taxon>
        <taxon>Epsilonproteobacteria</taxon>
        <taxon>Campylobacterales</taxon>
        <taxon>Campylobacteraceae</taxon>
        <taxon>Campylobacter</taxon>
    </lineage>
</organism>
<feature type="domain" description="4Fe-4S ferredoxin-type" evidence="8">
    <location>
        <begin position="173"/>
        <end position="204"/>
    </location>
</feature>
<evidence type="ECO:0000256" key="5">
    <source>
        <dbReference type="ARBA" id="ARBA00022982"/>
    </source>
</evidence>
<keyword evidence="7" id="KW-0411">Iron-sulfur</keyword>
<dbReference type="NCBIfam" id="TIGR00397">
    <property type="entry name" value="mauM_napG"/>
    <property type="match status" value="1"/>
</dbReference>
<dbReference type="PROSITE" id="PS51379">
    <property type="entry name" value="4FE4S_FER_2"/>
    <property type="match status" value="2"/>
</dbReference>
<dbReference type="EMBL" id="CP015578">
    <property type="protein sequence ID" value="ARQ97677.1"/>
    <property type="molecule type" value="Genomic_DNA"/>
</dbReference>
<dbReference type="PANTHER" id="PTHR42859">
    <property type="entry name" value="OXIDOREDUCTASE"/>
    <property type="match status" value="1"/>
</dbReference>
<dbReference type="PROSITE" id="PS00198">
    <property type="entry name" value="4FE4S_FER_1"/>
    <property type="match status" value="1"/>
</dbReference>
<reference evidence="10" key="2">
    <citation type="journal article" date="2017" name="Genome Biol. Evol.">
        <title>Comparative genomic analysis identifies a Campylobacter clade deficient in selenium metabolism.</title>
        <authorList>
            <person name="Miller W.G."/>
            <person name="Yee E."/>
            <person name="Lopes B.S."/>
            <person name="Chapman M.H."/>
            <person name="Huynh S."/>
            <person name="Bono J.L."/>
            <person name="Parker C.T."/>
            <person name="Strachan N.J.C."/>
            <person name="Forbes K.J."/>
        </authorList>
    </citation>
    <scope>NUCLEOTIDE SEQUENCE [LARGE SCALE GENOMIC DNA]</scope>
    <source>
        <strain evidence="10">NCTC 13004</strain>
    </source>
</reference>
<evidence type="ECO:0000256" key="4">
    <source>
        <dbReference type="ARBA" id="ARBA00022737"/>
    </source>
</evidence>
<dbReference type="Proteomes" id="UP000202031">
    <property type="component" value="Chromosome"/>
</dbReference>
<evidence type="ECO:0000256" key="1">
    <source>
        <dbReference type="ARBA" id="ARBA00022448"/>
    </source>
</evidence>
<dbReference type="GO" id="GO:0046872">
    <property type="term" value="F:metal ion binding"/>
    <property type="evidence" value="ECO:0007669"/>
    <property type="project" value="UniProtKB-KW"/>
</dbReference>
<dbReference type="GO" id="GO:0051539">
    <property type="term" value="F:4 iron, 4 sulfur cluster binding"/>
    <property type="evidence" value="ECO:0007669"/>
    <property type="project" value="UniProtKB-KW"/>
</dbReference>
<dbReference type="NCBIfam" id="NF007012">
    <property type="entry name" value="PRK09476.1"/>
    <property type="match status" value="1"/>
</dbReference>
<keyword evidence="5" id="KW-0249">Electron transport</keyword>
<dbReference type="AlphaFoldDB" id="A0A1X9SN47"/>
<reference evidence="10" key="1">
    <citation type="journal article" date="2017" name="Genome Biol. Evol.">
        <title>Comparative Genomic Analysis Identifies a Campylobacter Clade Deficient in Selenium Metabolism.</title>
        <authorList>
            <person name="Miller W.G."/>
            <person name="Yee E."/>
            <person name="Lopes B.S."/>
            <person name="Chapman M.H."/>
            <person name="Huynh S."/>
            <person name="Bono J.L."/>
            <person name="Parker C.T."/>
            <person name="Strachan N.J.C."/>
            <person name="Forbes K.J."/>
        </authorList>
    </citation>
    <scope>NUCLEOTIDE SEQUENCE [LARGE SCALE GENOMIC DNA]</scope>
    <source>
        <strain evidence="10">NCTC 13004</strain>
    </source>
</reference>
<dbReference type="InterPro" id="IPR017900">
    <property type="entry name" value="4Fe4S_Fe_S_CS"/>
</dbReference>
<keyword evidence="2" id="KW-0004">4Fe-4S</keyword>
<dbReference type="InterPro" id="IPR004494">
    <property type="entry name" value="MauM_NapG"/>
</dbReference>
<dbReference type="RefSeq" id="WP_086224629.1">
    <property type="nucleotide sequence ID" value="NZ_CP015578.1"/>
</dbReference>
<dbReference type="EC" id="1.7.99.4" evidence="9"/>
<evidence type="ECO:0000259" key="8">
    <source>
        <dbReference type="PROSITE" id="PS51379"/>
    </source>
</evidence>
<dbReference type="Pfam" id="PF12838">
    <property type="entry name" value="Fer4_7"/>
    <property type="match status" value="2"/>
</dbReference>
<feature type="domain" description="4Fe-4S ferredoxin-type" evidence="8">
    <location>
        <begin position="38"/>
        <end position="71"/>
    </location>
</feature>
<sequence length="250" mass="27448">MQRRDAIKTGFSLVGLLAASSFVYKEYANAKPVLKLRPPAALDEDEFLTRCIRCGLCVEACPFDTLKLAEFKDSGVGIGTPFFTPRDIPCFMCEDIPCVVECPTEALDPKLVTKDGALDINMAKMGVAVVDEKSCVAYFGIQCDACYRACPLIDKALLIDYKRNERTGKHAFLLPIVDSDYCTGCGKCEIACITDKAAITVLPRDMVMGKLGNNYVKGWVEGDDAKLKDADTKMHLDSKKGIKYLNGDEL</sequence>
<dbReference type="PANTHER" id="PTHR42859:SF10">
    <property type="entry name" value="DIMETHYLSULFOXIDE REDUCTASE CHAIN B"/>
    <property type="match status" value="1"/>
</dbReference>
<evidence type="ECO:0000256" key="2">
    <source>
        <dbReference type="ARBA" id="ARBA00022485"/>
    </source>
</evidence>
<dbReference type="InterPro" id="IPR017896">
    <property type="entry name" value="4Fe4S_Fe-S-bd"/>
</dbReference>
<evidence type="ECO:0000313" key="9">
    <source>
        <dbReference type="EMBL" id="ARQ97677.1"/>
    </source>
</evidence>
<dbReference type="CDD" id="cd16373">
    <property type="entry name" value="DMSOR_beta_like"/>
    <property type="match status" value="1"/>
</dbReference>
<keyword evidence="1" id="KW-0813">Transport</keyword>
<protein>
    <submittedName>
        <fullName evidence="9">Menaquinol dehydrogenase NapGH, periplasmic component NapG</fullName>
        <ecNumber evidence="9">1.7.99.4</ecNumber>
    </submittedName>
</protein>
<name>A0A1X9SN47_9BACT</name>
<evidence type="ECO:0000256" key="6">
    <source>
        <dbReference type="ARBA" id="ARBA00023004"/>
    </source>
</evidence>
<dbReference type="SUPFAM" id="SSF54862">
    <property type="entry name" value="4Fe-4S ferredoxins"/>
    <property type="match status" value="1"/>
</dbReference>
<dbReference type="GeneID" id="46921404"/>
<evidence type="ECO:0000256" key="7">
    <source>
        <dbReference type="ARBA" id="ARBA00023014"/>
    </source>
</evidence>
<evidence type="ECO:0000313" key="10">
    <source>
        <dbReference type="Proteomes" id="UP000202031"/>
    </source>
</evidence>
<dbReference type="InterPro" id="IPR050294">
    <property type="entry name" value="RnfB_subfamily"/>
</dbReference>
<dbReference type="Gene3D" id="3.30.70.20">
    <property type="match status" value="2"/>
</dbReference>
<proteinExistence type="predicted"/>
<keyword evidence="3" id="KW-0479">Metal-binding</keyword>
<keyword evidence="4" id="KW-0677">Repeat</keyword>
<keyword evidence="9" id="KW-0560">Oxidoreductase</keyword>
<accession>A0A1X9SN47</accession>
<keyword evidence="6" id="KW-0408">Iron</keyword>
<gene>
    <name evidence="9" type="primary">napG</name>
    <name evidence="9" type="ORF">CLAN_0932</name>
</gene>
<dbReference type="GO" id="GO:0016491">
    <property type="term" value="F:oxidoreductase activity"/>
    <property type="evidence" value="ECO:0007669"/>
    <property type="project" value="UniProtKB-KW"/>
</dbReference>